<dbReference type="AlphaFoldDB" id="A0A815GL73"/>
<keyword evidence="4 5" id="KW-0472">Membrane</keyword>
<dbReference type="InterPro" id="IPR050846">
    <property type="entry name" value="TLCD"/>
</dbReference>
<feature type="transmembrane region" description="Helical" evidence="6">
    <location>
        <begin position="239"/>
        <end position="262"/>
    </location>
</feature>
<feature type="domain" description="TLC" evidence="7">
    <location>
        <begin position="74"/>
        <end position="270"/>
    </location>
</feature>
<dbReference type="GO" id="GO:0007009">
    <property type="term" value="P:plasma membrane organization"/>
    <property type="evidence" value="ECO:0007669"/>
    <property type="project" value="TreeGrafter"/>
</dbReference>
<proteinExistence type="predicted"/>
<evidence type="ECO:0000256" key="2">
    <source>
        <dbReference type="ARBA" id="ARBA00022692"/>
    </source>
</evidence>
<dbReference type="GO" id="GO:0055091">
    <property type="term" value="P:phospholipid homeostasis"/>
    <property type="evidence" value="ECO:0007669"/>
    <property type="project" value="TreeGrafter"/>
</dbReference>
<dbReference type="Pfam" id="PF03798">
    <property type="entry name" value="TRAM_LAG1_CLN8"/>
    <property type="match status" value="1"/>
</dbReference>
<dbReference type="SMART" id="SM00724">
    <property type="entry name" value="TLC"/>
    <property type="match status" value="1"/>
</dbReference>
<comment type="caution">
    <text evidence="8">The sequence shown here is derived from an EMBL/GenBank/DDBJ whole genome shotgun (WGS) entry which is preliminary data.</text>
</comment>
<keyword evidence="2 5" id="KW-0812">Transmembrane</keyword>
<dbReference type="GO" id="GO:0097035">
    <property type="term" value="P:regulation of membrane lipid distribution"/>
    <property type="evidence" value="ECO:0007669"/>
    <property type="project" value="TreeGrafter"/>
</dbReference>
<feature type="transmembrane region" description="Helical" evidence="6">
    <location>
        <begin position="116"/>
        <end position="134"/>
    </location>
</feature>
<dbReference type="PANTHER" id="PTHR13439:SF4">
    <property type="entry name" value="TLC DOMAIN-CONTAINING PROTEIN"/>
    <property type="match status" value="1"/>
</dbReference>
<name>A0A815GL73_9BILA</name>
<dbReference type="EMBL" id="CAJNOQ010014354">
    <property type="protein sequence ID" value="CAF1340059.1"/>
    <property type="molecule type" value="Genomic_DNA"/>
</dbReference>
<keyword evidence="10" id="KW-1185">Reference proteome</keyword>
<keyword evidence="3 6" id="KW-1133">Transmembrane helix</keyword>
<evidence type="ECO:0000256" key="1">
    <source>
        <dbReference type="ARBA" id="ARBA00004141"/>
    </source>
</evidence>
<dbReference type="PROSITE" id="PS50922">
    <property type="entry name" value="TLC"/>
    <property type="match status" value="1"/>
</dbReference>
<sequence length="276" mass="33307">MAHYYQHSDLFPYRPIDPIWIIVYTLPSFIFFIIIQNYTTKYGIKQIRIKKNKIDETVLINEKLEHSSFKTQRQIKWIYQNTFLSFIHSTICGLLLFISVYQASEIFKDPLSHTNEFNYTLLCFSLGYFFYDMYDCLLYSPKNYPIIAHHIAVIIYILHSLIYTRNIGYTIFALSMEINSIFLHARRLLNWSTIFNKQYQLIFIIKSLNYLTFLIFRFGNLINAMYNLYIQRHRLTRNYLVFNITAVLFMGMLNIILFYRLIQSDLDIQKQKKRKD</sequence>
<accession>A0A815GL73</accession>
<dbReference type="Proteomes" id="UP000681722">
    <property type="component" value="Unassembled WGS sequence"/>
</dbReference>
<dbReference type="EMBL" id="CAJOBC010058180">
    <property type="protein sequence ID" value="CAF4200250.1"/>
    <property type="molecule type" value="Genomic_DNA"/>
</dbReference>
<evidence type="ECO:0000313" key="8">
    <source>
        <dbReference type="EMBL" id="CAF1340059.1"/>
    </source>
</evidence>
<dbReference type="GO" id="GO:0071709">
    <property type="term" value="P:membrane assembly"/>
    <property type="evidence" value="ECO:0007669"/>
    <property type="project" value="TreeGrafter"/>
</dbReference>
<evidence type="ECO:0000256" key="3">
    <source>
        <dbReference type="ARBA" id="ARBA00022989"/>
    </source>
</evidence>
<evidence type="ECO:0000313" key="9">
    <source>
        <dbReference type="EMBL" id="CAF4200250.1"/>
    </source>
</evidence>
<comment type="subcellular location">
    <subcellularLocation>
        <location evidence="1">Membrane</location>
        <topology evidence="1">Multi-pass membrane protein</topology>
    </subcellularLocation>
</comment>
<dbReference type="Proteomes" id="UP000663829">
    <property type="component" value="Unassembled WGS sequence"/>
</dbReference>
<evidence type="ECO:0000313" key="10">
    <source>
        <dbReference type="Proteomes" id="UP000663829"/>
    </source>
</evidence>
<organism evidence="8 10">
    <name type="scientific">Didymodactylos carnosus</name>
    <dbReference type="NCBI Taxonomy" id="1234261"/>
    <lineage>
        <taxon>Eukaryota</taxon>
        <taxon>Metazoa</taxon>
        <taxon>Spiralia</taxon>
        <taxon>Gnathifera</taxon>
        <taxon>Rotifera</taxon>
        <taxon>Eurotatoria</taxon>
        <taxon>Bdelloidea</taxon>
        <taxon>Philodinida</taxon>
        <taxon>Philodinidae</taxon>
        <taxon>Didymodactylos</taxon>
    </lineage>
</organism>
<evidence type="ECO:0000259" key="7">
    <source>
        <dbReference type="PROSITE" id="PS50922"/>
    </source>
</evidence>
<feature type="transmembrane region" description="Helical" evidence="6">
    <location>
        <begin position="83"/>
        <end position="104"/>
    </location>
</feature>
<evidence type="ECO:0000256" key="5">
    <source>
        <dbReference type="PROSITE-ProRule" id="PRU00205"/>
    </source>
</evidence>
<dbReference type="PANTHER" id="PTHR13439">
    <property type="entry name" value="CT120 PROTEIN"/>
    <property type="match status" value="1"/>
</dbReference>
<feature type="transmembrane region" description="Helical" evidence="6">
    <location>
        <begin position="146"/>
        <end position="163"/>
    </location>
</feature>
<evidence type="ECO:0000256" key="6">
    <source>
        <dbReference type="SAM" id="Phobius"/>
    </source>
</evidence>
<feature type="transmembrane region" description="Helical" evidence="6">
    <location>
        <begin position="19"/>
        <end position="38"/>
    </location>
</feature>
<gene>
    <name evidence="8" type="ORF">GPM918_LOCUS30387</name>
    <name evidence="9" type="ORF">SRO942_LOCUS30997</name>
</gene>
<dbReference type="InterPro" id="IPR006634">
    <property type="entry name" value="TLC-dom"/>
</dbReference>
<feature type="transmembrane region" description="Helical" evidence="6">
    <location>
        <begin position="201"/>
        <end position="219"/>
    </location>
</feature>
<protein>
    <recommendedName>
        <fullName evidence="7">TLC domain-containing protein</fullName>
    </recommendedName>
</protein>
<evidence type="ECO:0000256" key="4">
    <source>
        <dbReference type="ARBA" id="ARBA00023136"/>
    </source>
</evidence>
<dbReference type="GO" id="GO:0005886">
    <property type="term" value="C:plasma membrane"/>
    <property type="evidence" value="ECO:0007669"/>
    <property type="project" value="TreeGrafter"/>
</dbReference>
<dbReference type="OrthoDB" id="10266980at2759"/>
<reference evidence="8" key="1">
    <citation type="submission" date="2021-02" db="EMBL/GenBank/DDBJ databases">
        <authorList>
            <person name="Nowell W R."/>
        </authorList>
    </citation>
    <scope>NUCLEOTIDE SEQUENCE</scope>
</reference>